<comment type="caution">
    <text evidence="1">The sequence shown here is derived from an EMBL/GenBank/DDBJ whole genome shotgun (WGS) entry which is preliminary data.</text>
</comment>
<dbReference type="OrthoDB" id="8779418at2"/>
<reference evidence="2" key="1">
    <citation type="submission" date="2017-05" db="EMBL/GenBank/DDBJ databases">
        <title>Complete and WGS of Bordetella genogroups.</title>
        <authorList>
            <person name="Spilker T."/>
            <person name="Lipuma J."/>
        </authorList>
    </citation>
    <scope>NUCLEOTIDE SEQUENCE [LARGE SCALE GENOMIC DNA]</scope>
    <source>
        <strain evidence="2">AU8856</strain>
    </source>
</reference>
<sequence>MCGGRRRRSSQGENPMKWVKLQKYCEMSGDTPDAVYAKNRRHIWKEGVHYRKAADGCLWINTEEVDKWAETSQPDQKLHAA</sequence>
<keyword evidence="2" id="KW-1185">Reference proteome</keyword>
<evidence type="ECO:0000313" key="2">
    <source>
        <dbReference type="Proteomes" id="UP000215767"/>
    </source>
</evidence>
<accession>A0A261UIZ3</accession>
<dbReference type="Proteomes" id="UP000215767">
    <property type="component" value="Unassembled WGS sequence"/>
</dbReference>
<organism evidence="1 2">
    <name type="scientific">Bordetella genomosp. 11</name>
    <dbReference type="NCBI Taxonomy" id="1416808"/>
    <lineage>
        <taxon>Bacteria</taxon>
        <taxon>Pseudomonadati</taxon>
        <taxon>Pseudomonadota</taxon>
        <taxon>Betaproteobacteria</taxon>
        <taxon>Burkholderiales</taxon>
        <taxon>Alcaligenaceae</taxon>
        <taxon>Bordetella</taxon>
    </lineage>
</organism>
<gene>
    <name evidence="1" type="ORF">CAL28_20145</name>
</gene>
<name>A0A261UIZ3_9BORD</name>
<protein>
    <submittedName>
        <fullName evidence="1">Excisionase</fullName>
    </submittedName>
</protein>
<dbReference type="AlphaFoldDB" id="A0A261UIZ3"/>
<dbReference type="EMBL" id="NEVS01000004">
    <property type="protein sequence ID" value="OZI61595.1"/>
    <property type="molecule type" value="Genomic_DNA"/>
</dbReference>
<evidence type="ECO:0000313" key="1">
    <source>
        <dbReference type="EMBL" id="OZI61595.1"/>
    </source>
</evidence>
<dbReference type="InterPro" id="IPR038146">
    <property type="entry name" value="933W_put_Xis_sf"/>
</dbReference>
<proteinExistence type="predicted"/>
<dbReference type="Gene3D" id="1.10.1660.60">
    <property type="entry name" value="Putative excisionased domain DUF1233"/>
    <property type="match status" value="1"/>
</dbReference>